<feature type="transmembrane region" description="Helical" evidence="2">
    <location>
        <begin position="7"/>
        <end position="27"/>
    </location>
</feature>
<name>A0AAW1PRJ7_9CHLO</name>
<keyword evidence="4" id="KW-1185">Reference proteome</keyword>
<organism evidence="3 4">
    <name type="scientific">Symbiochloris irregularis</name>
    <dbReference type="NCBI Taxonomy" id="706552"/>
    <lineage>
        <taxon>Eukaryota</taxon>
        <taxon>Viridiplantae</taxon>
        <taxon>Chlorophyta</taxon>
        <taxon>core chlorophytes</taxon>
        <taxon>Trebouxiophyceae</taxon>
        <taxon>Trebouxiales</taxon>
        <taxon>Trebouxiaceae</taxon>
        <taxon>Symbiochloris</taxon>
    </lineage>
</organism>
<accession>A0AAW1PRJ7</accession>
<gene>
    <name evidence="3" type="ORF">WJX73_005572</name>
</gene>
<keyword evidence="2" id="KW-1133">Transmembrane helix</keyword>
<sequence length="530" mass="57782">MGFLSELVAWTVVAVLIGIGFFVKAWIQNAEGSTVASCIRLYLQGSIKYSSWSLRHGVSLQALKIVQPLHLGARTIFQADSISTNSALWAILTGQRFELKVTGARLDCLGDVQGLLYIVTLLQDVKFWKEAAAVNRPDNVASPKGAQETVIAFEDRVISEKGFEATIDVLTAHIVVGGTLLLPEDVGEVMGGDLRLSTVIGARSVAVSDLLEDDRTWAQSPPASGPGRPPYPACVDVQSECGHLNLHVWRTTEGFALARPLRSQLQFTPALVQYGLARLHPMLRHAAHLNSSDHVEATLEAVGHLPAECMRLRLAPMKLQLATKGIVKAIMRLMRMRESDEDDLGRKHELQAWTSEVQADYYREGLVVNKRMDILIGRRAHRGTGMQLCMWGKVDTGHGNALSMTLGLPALTLRRMGITEAVADDFVLPIKISGVSHSPDIDIVGATKRLASLYLQQNVAANIPFVGAILEARRNRKAQEAAAAAAAASSSGPPREEDNIPDPVSFRMRRQGTDLPSTASILLWHDSDRP</sequence>
<comment type="caution">
    <text evidence="3">The sequence shown here is derived from an EMBL/GenBank/DDBJ whole genome shotgun (WGS) entry which is preliminary data.</text>
</comment>
<dbReference type="EMBL" id="JALJOQ010000007">
    <property type="protein sequence ID" value="KAK9812370.1"/>
    <property type="molecule type" value="Genomic_DNA"/>
</dbReference>
<feature type="compositionally biased region" description="Low complexity" evidence="1">
    <location>
        <begin position="481"/>
        <end position="491"/>
    </location>
</feature>
<evidence type="ECO:0000256" key="2">
    <source>
        <dbReference type="SAM" id="Phobius"/>
    </source>
</evidence>
<protein>
    <recommendedName>
        <fullName evidence="5">FMP27 C-terminal domain-containing protein</fullName>
    </recommendedName>
</protein>
<evidence type="ECO:0000313" key="3">
    <source>
        <dbReference type="EMBL" id="KAK9812370.1"/>
    </source>
</evidence>
<reference evidence="3 4" key="1">
    <citation type="journal article" date="2024" name="Nat. Commun.">
        <title>Phylogenomics reveals the evolutionary origins of lichenization in chlorophyte algae.</title>
        <authorList>
            <person name="Puginier C."/>
            <person name="Libourel C."/>
            <person name="Otte J."/>
            <person name="Skaloud P."/>
            <person name="Haon M."/>
            <person name="Grisel S."/>
            <person name="Petersen M."/>
            <person name="Berrin J.G."/>
            <person name="Delaux P.M."/>
            <person name="Dal Grande F."/>
            <person name="Keller J."/>
        </authorList>
    </citation>
    <scope>NUCLEOTIDE SEQUENCE [LARGE SCALE GENOMIC DNA]</scope>
    <source>
        <strain evidence="3 4">SAG 2036</strain>
    </source>
</reference>
<dbReference type="AlphaFoldDB" id="A0AAW1PRJ7"/>
<proteinExistence type="predicted"/>
<keyword evidence="2" id="KW-0472">Membrane</keyword>
<evidence type="ECO:0000256" key="1">
    <source>
        <dbReference type="SAM" id="MobiDB-lite"/>
    </source>
</evidence>
<evidence type="ECO:0008006" key="5">
    <source>
        <dbReference type="Google" id="ProtNLM"/>
    </source>
</evidence>
<dbReference type="Proteomes" id="UP001465755">
    <property type="component" value="Unassembled WGS sequence"/>
</dbReference>
<feature type="region of interest" description="Disordered" evidence="1">
    <location>
        <begin position="481"/>
        <end position="513"/>
    </location>
</feature>
<keyword evidence="2" id="KW-0812">Transmembrane</keyword>
<evidence type="ECO:0000313" key="4">
    <source>
        <dbReference type="Proteomes" id="UP001465755"/>
    </source>
</evidence>